<dbReference type="PROSITE" id="PS50943">
    <property type="entry name" value="HTH_CROC1"/>
    <property type="match status" value="1"/>
</dbReference>
<evidence type="ECO:0000313" key="2">
    <source>
        <dbReference type="EMBL" id="OCH19578.1"/>
    </source>
</evidence>
<dbReference type="SUPFAM" id="SSF47413">
    <property type="entry name" value="lambda repressor-like DNA-binding domains"/>
    <property type="match status" value="1"/>
</dbReference>
<dbReference type="InterPro" id="IPR001387">
    <property type="entry name" value="Cro/C1-type_HTH"/>
</dbReference>
<feature type="domain" description="HTH cro/C1-type" evidence="1">
    <location>
        <begin position="15"/>
        <end position="69"/>
    </location>
</feature>
<organism evidence="2 3">
    <name type="scientific">Aliivibrio logei</name>
    <name type="common">Vibrio logei</name>
    <dbReference type="NCBI Taxonomy" id="688"/>
    <lineage>
        <taxon>Bacteria</taxon>
        <taxon>Pseudomonadati</taxon>
        <taxon>Pseudomonadota</taxon>
        <taxon>Gammaproteobacteria</taxon>
        <taxon>Vibrionales</taxon>
        <taxon>Vibrionaceae</taxon>
        <taxon>Aliivibrio</taxon>
    </lineage>
</organism>
<proteinExistence type="predicted"/>
<dbReference type="AlphaFoldDB" id="A0A1B9NWJ6"/>
<evidence type="ECO:0000259" key="1">
    <source>
        <dbReference type="PROSITE" id="PS50943"/>
    </source>
</evidence>
<accession>A0A1B9NWJ6</accession>
<name>A0A1B9NWJ6_ALILO</name>
<dbReference type="Proteomes" id="UP000093523">
    <property type="component" value="Unassembled WGS sequence"/>
</dbReference>
<protein>
    <submittedName>
        <fullName evidence="2">Transcriptional regulator</fullName>
    </submittedName>
</protein>
<dbReference type="Pfam" id="PF01381">
    <property type="entry name" value="HTH_3"/>
    <property type="match status" value="1"/>
</dbReference>
<dbReference type="EMBL" id="MAJU01000015">
    <property type="protein sequence ID" value="OCH19578.1"/>
    <property type="molecule type" value="Genomic_DNA"/>
</dbReference>
<gene>
    <name evidence="2" type="ORF">A6E04_16265</name>
</gene>
<dbReference type="GO" id="GO:0003677">
    <property type="term" value="F:DNA binding"/>
    <property type="evidence" value="ECO:0007669"/>
    <property type="project" value="InterPro"/>
</dbReference>
<reference evidence="2 3" key="1">
    <citation type="submission" date="2016-06" db="EMBL/GenBank/DDBJ databases">
        <authorList>
            <person name="Kjaerup R.B."/>
            <person name="Dalgaard T.S."/>
            <person name="Juul-Madsen H.R."/>
        </authorList>
    </citation>
    <scope>NUCLEOTIDE SEQUENCE [LARGE SCALE GENOMIC DNA]</scope>
    <source>
        <strain evidence="2 3">1S159</strain>
    </source>
</reference>
<comment type="caution">
    <text evidence="2">The sequence shown here is derived from an EMBL/GenBank/DDBJ whole genome shotgun (WGS) entry which is preliminary data.</text>
</comment>
<dbReference type="InterPro" id="IPR010982">
    <property type="entry name" value="Lambda_DNA-bd_dom_sf"/>
</dbReference>
<dbReference type="OrthoDB" id="5916954at2"/>
<dbReference type="Gene3D" id="1.10.260.40">
    <property type="entry name" value="lambda repressor-like DNA-binding domains"/>
    <property type="match status" value="1"/>
</dbReference>
<evidence type="ECO:0000313" key="3">
    <source>
        <dbReference type="Proteomes" id="UP000093523"/>
    </source>
</evidence>
<dbReference type="RefSeq" id="WP_017023302.1">
    <property type="nucleotide sequence ID" value="NZ_CAWMPN010000015.1"/>
</dbReference>
<sequence>MLDEQTSMESISRRIEARKTELGLSNTQISTACNVSTRTVINWTSGLSSPHISKLIPLSFVLRKELSWIISGSENIPDWLGVTMPEVIDFHKELAKYSKSERTMLFKSISSLIEQFGFILKSKDKKD</sequence>